<evidence type="ECO:0000256" key="1">
    <source>
        <dbReference type="ARBA" id="ARBA00009836"/>
    </source>
</evidence>
<evidence type="ECO:0000256" key="2">
    <source>
        <dbReference type="ARBA" id="ARBA00022679"/>
    </source>
</evidence>
<comment type="function">
    <text evidence="4 5">Removes the 2'-phosphate from RNA via an intermediate in which the phosphate is ADP-ribosylated by NAD followed by a presumed transesterification to release the RNA and generate ADP-ribose 1''-2''-cyclic phosphate (APPR&gt;P). May function as an ADP-ribosylase.</text>
</comment>
<accession>A0AAE5BRS7</accession>
<dbReference type="RefSeq" id="WP_168773747.1">
    <property type="nucleotide sequence ID" value="NZ_JAABNR010000004.1"/>
</dbReference>
<dbReference type="Gene3D" id="1.10.10.970">
    <property type="entry name" value="RNA 2'-phosphotransferase, Tpt1/KptA family, N-terminal domain"/>
    <property type="match status" value="1"/>
</dbReference>
<evidence type="ECO:0000256" key="4">
    <source>
        <dbReference type="ARBA" id="ARBA00025212"/>
    </source>
</evidence>
<dbReference type="InterPro" id="IPR042081">
    <property type="entry name" value="RNA_2'-PTrans_C"/>
</dbReference>
<keyword evidence="7" id="KW-1185">Reference proteome</keyword>
<dbReference type="Gene3D" id="3.20.170.30">
    <property type="match status" value="1"/>
</dbReference>
<keyword evidence="3 5" id="KW-0520">NAD</keyword>
<reference evidence="6" key="1">
    <citation type="submission" date="2020-01" db="EMBL/GenBank/DDBJ databases">
        <authorList>
            <person name="Chen W.-M."/>
        </authorList>
    </citation>
    <scope>NUCLEOTIDE SEQUENCE</scope>
    <source>
        <strain evidence="6">CYK-10</strain>
    </source>
</reference>
<dbReference type="InterPro" id="IPR002745">
    <property type="entry name" value="Ptrans_KptA/Tpt1"/>
</dbReference>
<protein>
    <recommendedName>
        <fullName evidence="5">Probable RNA 2'-phosphotransferase</fullName>
        <ecNumber evidence="5">2.7.1.-</ecNumber>
    </recommendedName>
</protein>
<evidence type="ECO:0000313" key="7">
    <source>
        <dbReference type="Proteomes" id="UP001193501"/>
    </source>
</evidence>
<dbReference type="GO" id="GO:0000215">
    <property type="term" value="F:tRNA 2'-phosphotransferase activity"/>
    <property type="evidence" value="ECO:0007669"/>
    <property type="project" value="TreeGrafter"/>
</dbReference>
<dbReference type="SUPFAM" id="SSF56399">
    <property type="entry name" value="ADP-ribosylation"/>
    <property type="match status" value="1"/>
</dbReference>
<evidence type="ECO:0000256" key="5">
    <source>
        <dbReference type="HAMAP-Rule" id="MF_00299"/>
    </source>
</evidence>
<name>A0AAE5BRS7_9RHOB</name>
<dbReference type="GO" id="GO:0006388">
    <property type="term" value="P:tRNA splicing, via endonucleolytic cleavage and ligation"/>
    <property type="evidence" value="ECO:0007669"/>
    <property type="project" value="UniProtKB-UniRule"/>
</dbReference>
<dbReference type="HAMAP" id="MF_00299">
    <property type="entry name" value="KptA"/>
    <property type="match status" value="1"/>
</dbReference>
<evidence type="ECO:0000313" key="6">
    <source>
        <dbReference type="EMBL" id="NBZ86930.1"/>
    </source>
</evidence>
<dbReference type="EMBL" id="JAABNR010000004">
    <property type="protein sequence ID" value="NBZ86930.1"/>
    <property type="molecule type" value="Genomic_DNA"/>
</dbReference>
<dbReference type="InterPro" id="IPR022928">
    <property type="entry name" value="RNA_2'-PTrans_KptA"/>
</dbReference>
<comment type="similarity">
    <text evidence="1 5">Belongs to the KptA/TPT1 family.</text>
</comment>
<dbReference type="PANTHER" id="PTHR12684:SF2">
    <property type="entry name" value="TRNA 2'-PHOSPHOTRANSFERASE 1"/>
    <property type="match status" value="1"/>
</dbReference>
<dbReference type="Pfam" id="PF01885">
    <property type="entry name" value="PTS_2-RNA"/>
    <property type="match status" value="1"/>
</dbReference>
<keyword evidence="2 5" id="KW-0808">Transferase</keyword>
<dbReference type="Proteomes" id="UP001193501">
    <property type="component" value="Unassembled WGS sequence"/>
</dbReference>
<dbReference type="GO" id="GO:0003950">
    <property type="term" value="F:NAD+ poly-ADP-ribosyltransferase activity"/>
    <property type="evidence" value="ECO:0007669"/>
    <property type="project" value="InterPro"/>
</dbReference>
<dbReference type="InterPro" id="IPR042080">
    <property type="entry name" value="RNA_2'-PTrans_N"/>
</dbReference>
<sequence length="177" mass="18800">MAQENVGASKWLSFVLRHDPASAGLAMDAQGWVEIPALLAATPLIPDREALEAIVRDSGKQRFAISEDGGFIRANQGHSVAVDLGLVPLSPPEVLYHGTSEASLAAILAEGLRPMERQHVHLSLDAETARQVGGRHGRPVVLAVAAGVLHRGGQPFYLSENRVWLTGPVPPSGLSRT</sequence>
<evidence type="ECO:0000256" key="3">
    <source>
        <dbReference type="ARBA" id="ARBA00023027"/>
    </source>
</evidence>
<dbReference type="EC" id="2.7.1.-" evidence="5"/>
<proteinExistence type="inferred from homology"/>
<gene>
    <name evidence="5" type="primary">kptA</name>
    <name evidence="6" type="ORF">GV832_05000</name>
</gene>
<organism evidence="6 7">
    <name type="scientific">Stagnihabitans tardus</name>
    <dbReference type="NCBI Taxonomy" id="2699202"/>
    <lineage>
        <taxon>Bacteria</taxon>
        <taxon>Pseudomonadati</taxon>
        <taxon>Pseudomonadota</taxon>
        <taxon>Alphaproteobacteria</taxon>
        <taxon>Rhodobacterales</taxon>
        <taxon>Paracoccaceae</taxon>
        <taxon>Stagnihabitans</taxon>
    </lineage>
</organism>
<dbReference type="PANTHER" id="PTHR12684">
    <property type="entry name" value="PUTATIVE PHOSPHOTRANSFERASE"/>
    <property type="match status" value="1"/>
</dbReference>
<dbReference type="AlphaFoldDB" id="A0AAE5BRS7"/>
<comment type="caution">
    <text evidence="6">The sequence shown here is derived from an EMBL/GenBank/DDBJ whole genome shotgun (WGS) entry which is preliminary data.</text>
</comment>